<keyword evidence="2" id="KW-1185">Reference proteome</keyword>
<gene>
    <name evidence="1" type="ORF">GCM10023353_20110</name>
</gene>
<accession>A0ABP9CQH0</accession>
<dbReference type="EMBL" id="BAABKQ010000001">
    <property type="protein sequence ID" value="GAA4814718.1"/>
    <property type="molecule type" value="Genomic_DNA"/>
</dbReference>
<proteinExistence type="predicted"/>
<evidence type="ECO:0000313" key="2">
    <source>
        <dbReference type="Proteomes" id="UP001500839"/>
    </source>
</evidence>
<reference evidence="2" key="1">
    <citation type="journal article" date="2019" name="Int. J. Syst. Evol. Microbiol.">
        <title>The Global Catalogue of Microorganisms (GCM) 10K type strain sequencing project: providing services to taxonomists for standard genome sequencing and annotation.</title>
        <authorList>
            <consortium name="The Broad Institute Genomics Platform"/>
            <consortium name="The Broad Institute Genome Sequencing Center for Infectious Disease"/>
            <person name="Wu L."/>
            <person name="Ma J."/>
        </authorList>
    </citation>
    <scope>NUCLEOTIDE SEQUENCE [LARGE SCALE GENOMIC DNA]</scope>
    <source>
        <strain evidence="2">JCM 18542</strain>
    </source>
</reference>
<protein>
    <submittedName>
        <fullName evidence="1">Uncharacterized protein</fullName>
    </submittedName>
</protein>
<organism evidence="1 2">
    <name type="scientific">Tomitella cavernea</name>
    <dbReference type="NCBI Taxonomy" id="1387982"/>
    <lineage>
        <taxon>Bacteria</taxon>
        <taxon>Bacillati</taxon>
        <taxon>Actinomycetota</taxon>
        <taxon>Actinomycetes</taxon>
        <taxon>Mycobacteriales</taxon>
        <taxon>Tomitella</taxon>
    </lineage>
</organism>
<name>A0ABP9CQH0_9ACTN</name>
<comment type="caution">
    <text evidence="1">The sequence shown here is derived from an EMBL/GenBank/DDBJ whole genome shotgun (WGS) entry which is preliminary data.</text>
</comment>
<dbReference type="Proteomes" id="UP001500839">
    <property type="component" value="Unassembled WGS sequence"/>
</dbReference>
<sequence>MGDLCFQGTLADQLPHSGFALSELAEDDLPGHRTIEHPLRIRFKGFQYLVETVMKVPQNMIMIGGKPML</sequence>
<evidence type="ECO:0000313" key="1">
    <source>
        <dbReference type="EMBL" id="GAA4814718.1"/>
    </source>
</evidence>